<dbReference type="Proteomes" id="UP000051952">
    <property type="component" value="Unassembled WGS sequence"/>
</dbReference>
<feature type="non-terminal residue" evidence="2">
    <location>
        <position position="2422"/>
    </location>
</feature>
<sequence>MNGQVFNCSATCELMYSTRQTCELTSAGYCSWDPTTNLCTRACNGISSQGTCAAASTCDWNYVSQSCVIQCNFVADCTTRPDCVTDPDTGICKVACSGRASLTDCNSDSDCTWSAKSVTCETRCESILNSTQCVNSGTCVWNGPTSSCMRHCSLIYSTEATCDADSRCAWDESSGLCSTACDRITVNPNSTISQALCTSQSMCQYDSVSKACETRCLFRTTTSQGCNTFDDCEWNNDASQCNTKCSSITDMTVCEFAAMCQPNAAGTTCIEKCRYRYTDSTACAADPQCSYNALSSTPGCYNDCLYSNATACAADTQCKVLPSGGCARGCSGSTTSLTCSNAVGCQWDATNGQCVTGCAEIQAQVQCEGDEGLVPVEFHGPVLHACMRCLVQRVNRVYHSRCPKLPVEPLHKLLPHRLLTGPHISTMRGPKRLPILQRHRNVRDRMQHLHHQLHLLGRWKVPMEPAQQHLHHWFFFYVDGSCSTKCSYLGKNSAACAAAPSSVCSMTTDGVCGANCGAVTNMNTCSEISICRASASNTTCVNGCAALYNLTVSCNADSGCRWDGALGVCAPNCDLISDTTTCTSDASCMLSATGDCAASCGTRFKNSSICSTSSDCMWDATNGFCATNCTLITSSASCYTTPMCTYMPQLSSCQVQCQYTPISSCGGYMCVNRNGTCTPQCPFKYAVSGSCNADPYCEWQAGAATCGPRLCLTTSQTQCLADGVCNWNATTGVCTRKPCTWTDQYTCQTDNACEWWLSNLTCIPRLCNYSATNPTSCQASETCAFAHGACQKTCPNIGTSAECLESNIPCMWSADGFCRNTCENSSLIDGHVVITLCQLDSKDCIYTTATQDCIPTCSRRQTVGACTSTVDGANSVCSWRNSSCRISCSVNYQQTGSCSSDCQSVDGGCIEPCNLHPDTTTCSATTDCIWNYATSSCAVKCNLAYQSSTTCNSDSRCTWNFAGTPQSCAQSCSIYAQAQCTFASHSECSWDAVTKACVTNCTSRHNDITSCMADNDCVWADGRCINGCGMQGTSSTCTAVTDSTNTALCMMAIVGAQQCVRVCSLLYPTLGNISDCTSNPNCDWNYLSGQCGINHCTATNPETCGADSANGISCNWNIATSTCSKPCQMLYSATDCTGRVDCMLDPSDIAAGNTDVTCVPKCSTYSVASCGTMPDSTACTTYDQLAPSCVISCTLLLTEYQCYTSSGSVCEWYNGQCVPLCQYAFSSTTISGISQCESATPRCTFSNGVCRDAECYATGMESCNNRTVCQWNTNASTCGPAPCQYDTQEACVQIAPNVCEWAIVNDAPACREIACPTGLTAAQCAAKAGCQYSTATSSCEQQACYFQTMESCVRNGCFWNVTDGQCSELNVDCEYTDYSAFSDCSMPCGGGLQYATRFIIRPALPGGVACDINSLTISQFCNVNVTCDCATITDPDQCGLVAACSFVNGFCSTTNVGCMSTTDVASCGNTTGCQWNSEVDVCQAAAIPQGCSGVTQQLCATRPTTCIWNNISSAIATYTPGGSPIYPLSTMVISTSATILDGIVVVIDIGFAAYSDYLSVNDSILASGMIVSYSASAGVLRVEGLATISEYQNVIRGVAFTTTSPNTATRTISWAAGRRVYFSSATGHAYRFLKENLTFSGAEAGCAASAINSIEPGYLASIGSAAENNFLAYKMLVDGWIGGSDADSPDQWSWVAGPQTGTSFWTGRSAVSGGVPVNNAFTNWDTTGVVPLPDGNGNTNYLRISPSGLWSDTVGTLSLGSICEFGGSSPLINGLTGVTGYATVRFQGCVPIDTGCSTLTAAQCSVNPACAVSETGTCKTSCLSYGPDTCSQHSGCILNTSTLPNTCSEDTCASKSQAQCTGSCQFANGVCAPLTGCPQWLTSASCSLQSECMWNSATSSCSKASCTRYMPTGSSTCNASSTCMTSCIADPACDYLESSDVCVDRLCIQENSCTTNPTVCSVVTAQAGASAYTGTPLNIVNFANVKSGETGARGVVVQITRNFVVGDVLRTTKYAAYATYNAEVGVLTIYGENFDWVDVVTDVQFSTTTSNTAVRTIDWNLLDAANPVDVYYVSAAKRFFGFLPSGGIAYVDALTACVSLKSWTRAGTLAVVDSSPVEAGLINLIATPSMFSINGWIAGIGLPIYKGVNFIYNSSNTAPTQFFTGSSYAGVFPGYSHWASNEPSGLPLIAGSLAHVLLYPTGEWYSVVDSTSATGAYCQYPGTTSDLRAGTVYVQPTGCFAMQCKHTTQESCAADTQCYWASGQCAVNDCAGFTNSSACNAQPLCYFQYSSATCVLTPKLGDCTTNSTGQCSSGCTSSPQAGGCVHSSCSKFPDTVSCTYSQNCQWEDTLNKCVSRMCSPSHADTYFCQSINGVVSVRSCFTLSASQCSANSNCVYNSGFVPSCQPASTCAIAATDPATIEG</sequence>
<dbReference type="SUPFAM" id="SSF56436">
    <property type="entry name" value="C-type lectin-like"/>
    <property type="match status" value="1"/>
</dbReference>
<dbReference type="SMART" id="SM00034">
    <property type="entry name" value="CLECT"/>
    <property type="match status" value="1"/>
</dbReference>
<dbReference type="InterPro" id="IPR016187">
    <property type="entry name" value="CTDL_fold"/>
</dbReference>
<organism evidence="2 3">
    <name type="scientific">Bodo saltans</name>
    <name type="common">Flagellated protozoan</name>
    <dbReference type="NCBI Taxonomy" id="75058"/>
    <lineage>
        <taxon>Eukaryota</taxon>
        <taxon>Discoba</taxon>
        <taxon>Euglenozoa</taxon>
        <taxon>Kinetoplastea</taxon>
        <taxon>Metakinetoplastina</taxon>
        <taxon>Eubodonida</taxon>
        <taxon>Bodonidae</taxon>
        <taxon>Bodo</taxon>
    </lineage>
</organism>
<evidence type="ECO:0000313" key="3">
    <source>
        <dbReference type="Proteomes" id="UP000051952"/>
    </source>
</evidence>
<reference evidence="3" key="1">
    <citation type="submission" date="2015-09" db="EMBL/GenBank/DDBJ databases">
        <authorList>
            <consortium name="Pathogen Informatics"/>
        </authorList>
    </citation>
    <scope>NUCLEOTIDE SEQUENCE [LARGE SCALE GENOMIC DNA]</scope>
    <source>
        <strain evidence="3">Lake Konstanz</strain>
    </source>
</reference>
<accession>A0A0S4JFA5</accession>
<name>A0A0S4JFA5_BODSA</name>
<dbReference type="EMBL" id="CYKH01001807">
    <property type="protein sequence ID" value="CUG90282.1"/>
    <property type="molecule type" value="Genomic_DNA"/>
</dbReference>
<dbReference type="InterPro" id="IPR000884">
    <property type="entry name" value="TSP1_rpt"/>
</dbReference>
<evidence type="ECO:0000259" key="1">
    <source>
        <dbReference type="PROSITE" id="PS50041"/>
    </source>
</evidence>
<feature type="domain" description="C-type lectin" evidence="1">
    <location>
        <begin position="1625"/>
        <end position="1764"/>
    </location>
</feature>
<dbReference type="OrthoDB" id="372508at2759"/>
<dbReference type="InterPro" id="IPR036383">
    <property type="entry name" value="TSP1_rpt_sf"/>
</dbReference>
<protein>
    <recommendedName>
        <fullName evidence="1">C-type lectin domain-containing protein</fullName>
    </recommendedName>
</protein>
<proteinExistence type="predicted"/>
<dbReference type="PROSITE" id="PS50092">
    <property type="entry name" value="TSP1"/>
    <property type="match status" value="1"/>
</dbReference>
<dbReference type="PROSITE" id="PS50041">
    <property type="entry name" value="C_TYPE_LECTIN_2"/>
    <property type="match status" value="1"/>
</dbReference>
<keyword evidence="3" id="KW-1185">Reference proteome</keyword>
<dbReference type="InterPro" id="IPR001304">
    <property type="entry name" value="C-type_lectin-like"/>
</dbReference>
<evidence type="ECO:0000313" key="2">
    <source>
        <dbReference type="EMBL" id="CUG90282.1"/>
    </source>
</evidence>
<dbReference type="OMA" id="TEANCIW"/>
<dbReference type="SUPFAM" id="SSF82895">
    <property type="entry name" value="TSP-1 type 1 repeat"/>
    <property type="match status" value="1"/>
</dbReference>
<gene>
    <name evidence="2" type="ORF">BSAL_25905</name>
</gene>
<dbReference type="VEuPathDB" id="TriTrypDB:BSAL_25970"/>
<dbReference type="VEuPathDB" id="TriTrypDB:BSAL_88765"/>